<dbReference type="InterPro" id="IPR036162">
    <property type="entry name" value="Resolvase-like_N_sf"/>
</dbReference>
<name>B3EG54_CHLL2</name>
<dbReference type="EMBL" id="CP001097">
    <property type="protein sequence ID" value="ACD91063.1"/>
    <property type="molecule type" value="Genomic_DNA"/>
</dbReference>
<dbReference type="GO" id="GO:0003677">
    <property type="term" value="F:DNA binding"/>
    <property type="evidence" value="ECO:0007669"/>
    <property type="project" value="InterPro"/>
</dbReference>
<dbReference type="Proteomes" id="UP000008841">
    <property type="component" value="Chromosome"/>
</dbReference>
<dbReference type="AlphaFoldDB" id="B3EG54"/>
<sequence length="86" mass="9812">MAIRQSLNIQLDALKHASIPGKIIFIDKASGVKSERPGLITCMKEQKALYAKICRKIKIMLSYNIIRLFYNTLYIPPTTSKPLYLL</sequence>
<dbReference type="SUPFAM" id="SSF53041">
    <property type="entry name" value="Resolvase-like"/>
    <property type="match status" value="1"/>
</dbReference>
<dbReference type="KEGG" id="cli:Clim_2033"/>
<dbReference type="STRING" id="290315.Clim_2033"/>
<proteinExistence type="predicted"/>
<dbReference type="eggNOG" id="COG1961">
    <property type="taxonomic scope" value="Bacteria"/>
</dbReference>
<protein>
    <submittedName>
        <fullName evidence="1">Uncharacterized protein</fullName>
    </submittedName>
</protein>
<dbReference type="HOGENOM" id="CLU_2492211_0_0_10"/>
<gene>
    <name evidence="1" type="ordered locus">Clim_2033</name>
</gene>
<evidence type="ECO:0000313" key="1">
    <source>
        <dbReference type="EMBL" id="ACD91063.1"/>
    </source>
</evidence>
<dbReference type="GO" id="GO:0000150">
    <property type="term" value="F:DNA strand exchange activity"/>
    <property type="evidence" value="ECO:0007669"/>
    <property type="project" value="InterPro"/>
</dbReference>
<organism evidence="1 2">
    <name type="scientific">Chlorobium limicola (strain DSM 245 / NBRC 103803 / 6330)</name>
    <dbReference type="NCBI Taxonomy" id="290315"/>
    <lineage>
        <taxon>Bacteria</taxon>
        <taxon>Pseudomonadati</taxon>
        <taxon>Chlorobiota</taxon>
        <taxon>Chlorobiia</taxon>
        <taxon>Chlorobiales</taxon>
        <taxon>Chlorobiaceae</taxon>
        <taxon>Chlorobium/Pelodictyon group</taxon>
        <taxon>Chlorobium</taxon>
    </lineage>
</organism>
<reference evidence="1 2" key="1">
    <citation type="submission" date="2008-05" db="EMBL/GenBank/DDBJ databases">
        <title>Complete sequence of Chlorobium limicola DSM 245.</title>
        <authorList>
            <consortium name="US DOE Joint Genome Institute"/>
            <person name="Lucas S."/>
            <person name="Copeland A."/>
            <person name="Lapidus A."/>
            <person name="Glavina del Rio T."/>
            <person name="Dalin E."/>
            <person name="Tice H."/>
            <person name="Bruce D."/>
            <person name="Goodwin L."/>
            <person name="Pitluck S."/>
            <person name="Schmutz J."/>
            <person name="Larimer F."/>
            <person name="Land M."/>
            <person name="Hauser L."/>
            <person name="Kyrpides N."/>
            <person name="Ovchinnikova G."/>
            <person name="Zhao F."/>
            <person name="Li T."/>
            <person name="Liu Z."/>
            <person name="Overmann J."/>
            <person name="Bryant D.A."/>
            <person name="Richardson P."/>
        </authorList>
    </citation>
    <scope>NUCLEOTIDE SEQUENCE [LARGE SCALE GENOMIC DNA]</scope>
    <source>
        <strain evidence="2">DSM 245 / NBRC 103803 / 6330</strain>
    </source>
</reference>
<accession>B3EG54</accession>
<evidence type="ECO:0000313" key="2">
    <source>
        <dbReference type="Proteomes" id="UP000008841"/>
    </source>
</evidence>